<dbReference type="Pfam" id="PF04108">
    <property type="entry name" value="ATG17_like"/>
    <property type="match status" value="1"/>
</dbReference>
<sequence>MASSPAASSSASLKPSARDQPQPPAISIDTLVNQLLVAKRSLSSMNLVLRANEIATAARNAHEDALILAAQNRFLAASMLDQIAILMRVRRSIHATYEWGKRDFKKLVRAMDDVDADLAATMEMLRGTDVLDDLRPSEGERRNLLDFVDETGVHAMRDAMKKSIEEFQGIQQSFDGDLLRFETDIRNLKKVIAHVPPSNSDGDGPASRKPMAELLLTMDEHSSTMAQLLASLTKHFDMCVTAIRTTEGAAALARRKAAEVTQSQDNDAVSISGVIAEQESHMSDLEPKTAEDRAEMLKVVMQDADEVDDVVREIQERLAAMEQESAALDEQAHETTSAYACVSEAFAALAEIGDRLADYLAAEEDFGERWALEKEAVFGRLRDMAEMRRFYESYGSAYGSLVLEVQRRRTVDRQVEALWRKAHEGVDRLLEADRAARDSFRHDVGEFLPTDLWAGVQAPAKRWKLVTVDADEGATASGKAEASP</sequence>
<keyword evidence="11" id="KW-1185">Reference proteome</keyword>
<name>A0A8H4PW96_9HYPO</name>
<comment type="subcellular location">
    <subcellularLocation>
        <location evidence="6">Cytoplasm</location>
    </subcellularLocation>
    <subcellularLocation>
        <location evidence="6">Preautophagosomal structure membrane</location>
        <topology evidence="6">Peripheral membrane protein</topology>
    </subcellularLocation>
</comment>
<evidence type="ECO:0000313" key="11">
    <source>
        <dbReference type="Proteomes" id="UP000557566"/>
    </source>
</evidence>
<evidence type="ECO:0000256" key="5">
    <source>
        <dbReference type="ARBA" id="ARBA00023136"/>
    </source>
</evidence>
<dbReference type="GO" id="GO:0000422">
    <property type="term" value="P:autophagy of mitochondrion"/>
    <property type="evidence" value="ECO:0007669"/>
    <property type="project" value="TreeGrafter"/>
</dbReference>
<feature type="region of interest" description="Disordered" evidence="8">
    <location>
        <begin position="1"/>
        <end position="24"/>
    </location>
</feature>
<dbReference type="GO" id="GO:0000045">
    <property type="term" value="P:autophagosome assembly"/>
    <property type="evidence" value="ECO:0007669"/>
    <property type="project" value="TreeGrafter"/>
</dbReference>
<dbReference type="GO" id="GO:0060090">
    <property type="term" value="F:molecular adaptor activity"/>
    <property type="evidence" value="ECO:0007669"/>
    <property type="project" value="TreeGrafter"/>
</dbReference>
<evidence type="ECO:0000256" key="3">
    <source>
        <dbReference type="ARBA" id="ARBA00022490"/>
    </source>
</evidence>
<organism evidence="10 11">
    <name type="scientific">Ophiocordyceps sinensis</name>
    <dbReference type="NCBI Taxonomy" id="72228"/>
    <lineage>
        <taxon>Eukaryota</taxon>
        <taxon>Fungi</taxon>
        <taxon>Dikarya</taxon>
        <taxon>Ascomycota</taxon>
        <taxon>Pezizomycotina</taxon>
        <taxon>Sordariomycetes</taxon>
        <taxon>Hypocreomycetidae</taxon>
        <taxon>Hypocreales</taxon>
        <taxon>Ophiocordycipitaceae</taxon>
        <taxon>Ophiocordyceps</taxon>
    </lineage>
</organism>
<evidence type="ECO:0000259" key="9">
    <source>
        <dbReference type="Pfam" id="PF04108"/>
    </source>
</evidence>
<dbReference type="InterPro" id="IPR045326">
    <property type="entry name" value="ATG17-like_dom"/>
</dbReference>
<dbReference type="OrthoDB" id="1937984at2759"/>
<feature type="coiled-coil region" evidence="7">
    <location>
        <begin position="304"/>
        <end position="331"/>
    </location>
</feature>
<dbReference type="GO" id="GO:0034045">
    <property type="term" value="C:phagophore assembly site membrane"/>
    <property type="evidence" value="ECO:0007669"/>
    <property type="project" value="UniProtKB-SubCell"/>
</dbReference>
<keyword evidence="7" id="KW-0175">Coiled coil</keyword>
<proteinExistence type="inferred from homology"/>
<evidence type="ECO:0000256" key="6">
    <source>
        <dbReference type="RuleBase" id="RU368080"/>
    </source>
</evidence>
<evidence type="ECO:0000256" key="4">
    <source>
        <dbReference type="ARBA" id="ARBA00023006"/>
    </source>
</evidence>
<dbReference type="Proteomes" id="UP000557566">
    <property type="component" value="Unassembled WGS sequence"/>
</dbReference>
<accession>A0A8H4PW96</accession>
<evidence type="ECO:0000256" key="2">
    <source>
        <dbReference type="ARBA" id="ARBA00013806"/>
    </source>
</evidence>
<dbReference type="PANTHER" id="PTHR28005:SF1">
    <property type="entry name" value="AUTOPHAGY-RELATED PROTEIN 17"/>
    <property type="match status" value="1"/>
</dbReference>
<dbReference type="GO" id="GO:0030295">
    <property type="term" value="F:protein kinase activator activity"/>
    <property type="evidence" value="ECO:0007669"/>
    <property type="project" value="TreeGrafter"/>
</dbReference>
<keyword evidence="3 6" id="KW-0963">Cytoplasm</keyword>
<dbReference type="GO" id="GO:0034727">
    <property type="term" value="P:piecemeal microautophagy of the nucleus"/>
    <property type="evidence" value="ECO:0007669"/>
    <property type="project" value="TreeGrafter"/>
</dbReference>
<dbReference type="InterPro" id="IPR007240">
    <property type="entry name" value="Atg17"/>
</dbReference>
<gene>
    <name evidence="10" type="ORF">G6O67_003330</name>
</gene>
<evidence type="ECO:0000313" key="10">
    <source>
        <dbReference type="EMBL" id="KAF4511546.1"/>
    </source>
</evidence>
<reference evidence="10 11" key="1">
    <citation type="journal article" date="2020" name="Genome Biol. Evol.">
        <title>A new high-quality draft genome assembly of the Chinese cordyceps Ophiocordyceps sinensis.</title>
        <authorList>
            <person name="Shu R."/>
            <person name="Zhang J."/>
            <person name="Meng Q."/>
            <person name="Zhang H."/>
            <person name="Zhou G."/>
            <person name="Li M."/>
            <person name="Wu P."/>
            <person name="Zhao Y."/>
            <person name="Chen C."/>
            <person name="Qin Q."/>
        </authorList>
    </citation>
    <scope>NUCLEOTIDE SEQUENCE [LARGE SCALE GENOMIC DNA]</scope>
    <source>
        <strain evidence="10 11">IOZ07</strain>
    </source>
</reference>
<evidence type="ECO:0000256" key="8">
    <source>
        <dbReference type="SAM" id="MobiDB-lite"/>
    </source>
</evidence>
<feature type="compositionally biased region" description="Low complexity" evidence="8">
    <location>
        <begin position="1"/>
        <end position="15"/>
    </location>
</feature>
<feature type="domain" description="Autophagy protein ATG17-like" evidence="9">
    <location>
        <begin position="41"/>
        <end position="448"/>
    </location>
</feature>
<dbReference type="PANTHER" id="PTHR28005">
    <property type="entry name" value="AUTOPHAGY-RELATED PROTEIN 17"/>
    <property type="match status" value="1"/>
</dbReference>
<comment type="function">
    <text evidence="6">Autophagy-specific protein that functions in response to autophagy-inducing signals as a scaffold to recruit other ATG proteins to organize preautophagosomal structure (PAS) formation. Modulates the timing and magnitude of the autophagy response, such as the size of the sequestering vesicles. Plays particularly a role in pexophagy and nucleophagy.</text>
</comment>
<dbReference type="EMBL" id="JAAVMX010000003">
    <property type="protein sequence ID" value="KAF4511546.1"/>
    <property type="molecule type" value="Genomic_DNA"/>
</dbReference>
<evidence type="ECO:0000256" key="7">
    <source>
        <dbReference type="SAM" id="Coils"/>
    </source>
</evidence>
<keyword evidence="5" id="KW-0472">Membrane</keyword>
<dbReference type="AlphaFoldDB" id="A0A8H4PW96"/>
<protein>
    <recommendedName>
        <fullName evidence="2 6">Autophagy-related protein 17</fullName>
    </recommendedName>
</protein>
<evidence type="ECO:0000256" key="1">
    <source>
        <dbReference type="ARBA" id="ARBA00006259"/>
    </source>
</evidence>
<keyword evidence="4 6" id="KW-0072">Autophagy</keyword>
<comment type="similarity">
    <text evidence="1 6">Belongs to the ATG17 family.</text>
</comment>
<dbReference type="GO" id="GO:1990316">
    <property type="term" value="C:Atg1/ULK1 kinase complex"/>
    <property type="evidence" value="ECO:0007669"/>
    <property type="project" value="TreeGrafter"/>
</dbReference>
<comment type="caution">
    <text evidence="10">The sequence shown here is derived from an EMBL/GenBank/DDBJ whole genome shotgun (WGS) entry which is preliminary data.</text>
</comment>